<feature type="compositionally biased region" description="Basic and acidic residues" evidence="1">
    <location>
        <begin position="291"/>
        <end position="301"/>
    </location>
</feature>
<reference evidence="2 3" key="1">
    <citation type="journal article" date="2013" name="PLoS Genet.">
        <title>The genome and development-dependent transcriptomes of Pyronema confluens: a window into fungal evolution.</title>
        <authorList>
            <person name="Traeger S."/>
            <person name="Altegoer F."/>
            <person name="Freitag M."/>
            <person name="Gabaldon T."/>
            <person name="Kempken F."/>
            <person name="Kumar A."/>
            <person name="Marcet-Houben M."/>
            <person name="Poggeler S."/>
            <person name="Stajich J.E."/>
            <person name="Nowrousian M."/>
        </authorList>
    </citation>
    <scope>NUCLEOTIDE SEQUENCE [LARGE SCALE GENOMIC DNA]</scope>
    <source>
        <strain evidence="3">CBS 100304</strain>
        <tissue evidence="2">Vegetative mycelium</tissue>
    </source>
</reference>
<evidence type="ECO:0000256" key="1">
    <source>
        <dbReference type="SAM" id="MobiDB-lite"/>
    </source>
</evidence>
<dbReference type="AlphaFoldDB" id="U4LJQ9"/>
<name>U4LJQ9_PYROM</name>
<evidence type="ECO:0000313" key="2">
    <source>
        <dbReference type="EMBL" id="CCX32193.1"/>
    </source>
</evidence>
<sequence>MSSTTSMDNTITTALTAINSASTSLSLSLTQFIDPFAESWQLIGHDTLQNFYQDSISLSHKYSPWTLYNTTAQRHPLYSKLLSELKTLDKVTDTYIGISKNLGKLGKEVYELDKKSKKAAKKMREMLKKVMKEEKKIRKKQEKRDAKTIQKGKAREITGEPGGAVDSMQQPAFPKFDTLFCQRGDCQELLDRITVLLQDPKNECRRYYKVEMIPKTFERYQDDMREKSYYKGWQFPEVLRNARKRLEGVLEEFDGVMKEVSLKNPFEDGRYEVQEQEMAAEEGDEDEGVNGEERGDNGEEDRGIEDEENPFRDGAEVNW</sequence>
<dbReference type="Proteomes" id="UP000018144">
    <property type="component" value="Unassembled WGS sequence"/>
</dbReference>
<feature type="compositionally biased region" description="Acidic residues" evidence="1">
    <location>
        <begin position="274"/>
        <end position="290"/>
    </location>
</feature>
<evidence type="ECO:0000313" key="3">
    <source>
        <dbReference type="Proteomes" id="UP000018144"/>
    </source>
</evidence>
<feature type="compositionally biased region" description="Basic and acidic residues" evidence="1">
    <location>
        <begin position="133"/>
        <end position="158"/>
    </location>
</feature>
<feature type="region of interest" description="Disordered" evidence="1">
    <location>
        <begin position="133"/>
        <end position="168"/>
    </location>
</feature>
<gene>
    <name evidence="2" type="ORF">PCON_12514</name>
</gene>
<organism evidence="2 3">
    <name type="scientific">Pyronema omphalodes (strain CBS 100304)</name>
    <name type="common">Pyronema confluens</name>
    <dbReference type="NCBI Taxonomy" id="1076935"/>
    <lineage>
        <taxon>Eukaryota</taxon>
        <taxon>Fungi</taxon>
        <taxon>Dikarya</taxon>
        <taxon>Ascomycota</taxon>
        <taxon>Pezizomycotina</taxon>
        <taxon>Pezizomycetes</taxon>
        <taxon>Pezizales</taxon>
        <taxon>Pyronemataceae</taxon>
        <taxon>Pyronema</taxon>
    </lineage>
</organism>
<accession>U4LJQ9</accession>
<keyword evidence="3" id="KW-1185">Reference proteome</keyword>
<feature type="region of interest" description="Disordered" evidence="1">
    <location>
        <begin position="267"/>
        <end position="319"/>
    </location>
</feature>
<dbReference type="EMBL" id="HF935728">
    <property type="protein sequence ID" value="CCX32193.1"/>
    <property type="molecule type" value="Genomic_DNA"/>
</dbReference>
<feature type="compositionally biased region" description="Basic and acidic residues" evidence="1">
    <location>
        <begin position="309"/>
        <end position="319"/>
    </location>
</feature>
<proteinExistence type="predicted"/>
<protein>
    <submittedName>
        <fullName evidence="2">Uncharacterized protein</fullName>
    </submittedName>
</protein>